<gene>
    <name evidence="3" type="ORF">C1I60_19610</name>
</gene>
<feature type="domain" description="DUF1835" evidence="1">
    <location>
        <begin position="8"/>
        <end position="112"/>
    </location>
</feature>
<sequence>MKVGLSGAGLRYESEVLSFNDLFSIGPLWKLETPEGQENRHNWLAERIVDYEFFYYANWEHRIEQMTATLTAISDDKSITIWCGSNAHEQIGLRFALYLLRNRTAPIGVVNVTDSLEREPSDPLYMESKFPLSMNVVYSKEIARFITQNKEKIHALSMEDRHRHEQDWLELSEQASVLRLWENDHIDHVPEDSFDQALLDLIGQLQAEDNRQFVHAGKIIDEALTQLSQLRSDTFLEYRVQQLIAQGRLEFLEMPEMSGMQYRYAVKLKA</sequence>
<feature type="domain" description="DUF3658" evidence="2">
    <location>
        <begin position="153"/>
        <end position="255"/>
    </location>
</feature>
<dbReference type="InterPro" id="IPR014973">
    <property type="entry name" value="DUF1835"/>
</dbReference>
<reference evidence="3 4" key="1">
    <citation type="submission" date="2018-01" db="EMBL/GenBank/DDBJ databases">
        <title>Bacillales members from the olive rhizosphere are effective biological control agents against Verticillium dahliae.</title>
        <authorList>
            <person name="Gomez-Lama C."/>
            <person name="Legarda G."/>
            <person name="Ruano-Rosa D."/>
            <person name="Pizarro-Tobias P."/>
            <person name="Valverde-Corredor A."/>
            <person name="Niqui J.L."/>
            <person name="Trivino J.C."/>
            <person name="Roca A."/>
            <person name="Mercado-Blanco J."/>
        </authorList>
    </citation>
    <scope>NUCLEOTIDE SEQUENCE [LARGE SCALE GENOMIC DNA]</scope>
    <source>
        <strain evidence="3 4">PIC167</strain>
    </source>
</reference>
<evidence type="ECO:0000259" key="1">
    <source>
        <dbReference type="Pfam" id="PF08874"/>
    </source>
</evidence>
<dbReference type="Pfam" id="PF12395">
    <property type="entry name" value="DUF3658"/>
    <property type="match status" value="1"/>
</dbReference>
<dbReference type="Proteomes" id="UP000308114">
    <property type="component" value="Unassembled WGS sequence"/>
</dbReference>
<evidence type="ECO:0008006" key="5">
    <source>
        <dbReference type="Google" id="ProtNLM"/>
    </source>
</evidence>
<proteinExistence type="predicted"/>
<evidence type="ECO:0000259" key="2">
    <source>
        <dbReference type="Pfam" id="PF12395"/>
    </source>
</evidence>
<accession>A0A4U2PVC2</accession>
<protein>
    <recommendedName>
        <fullName evidence="5">DUF1835 domain-containing protein</fullName>
    </recommendedName>
</protein>
<dbReference type="Pfam" id="PF08874">
    <property type="entry name" value="DUF1835"/>
    <property type="match status" value="1"/>
</dbReference>
<dbReference type="AlphaFoldDB" id="A0A4U2PVC2"/>
<dbReference type="InterPro" id="IPR022123">
    <property type="entry name" value="DUF3658"/>
</dbReference>
<name>A0A4U2PVC2_9BACL</name>
<dbReference type="EMBL" id="PNXQ01000016">
    <property type="protein sequence ID" value="TKH42246.1"/>
    <property type="molecule type" value="Genomic_DNA"/>
</dbReference>
<organism evidence="3 4">
    <name type="scientific">Paenibacillus terrae</name>
    <dbReference type="NCBI Taxonomy" id="159743"/>
    <lineage>
        <taxon>Bacteria</taxon>
        <taxon>Bacillati</taxon>
        <taxon>Bacillota</taxon>
        <taxon>Bacilli</taxon>
        <taxon>Bacillales</taxon>
        <taxon>Paenibacillaceae</taxon>
        <taxon>Paenibacillus</taxon>
    </lineage>
</organism>
<comment type="caution">
    <text evidence="3">The sequence shown here is derived from an EMBL/GenBank/DDBJ whole genome shotgun (WGS) entry which is preliminary data.</text>
</comment>
<evidence type="ECO:0000313" key="3">
    <source>
        <dbReference type="EMBL" id="TKH42246.1"/>
    </source>
</evidence>
<evidence type="ECO:0000313" key="4">
    <source>
        <dbReference type="Proteomes" id="UP000308114"/>
    </source>
</evidence>